<comment type="caution">
    <text evidence="1">The sequence shown here is derived from an EMBL/GenBank/DDBJ whole genome shotgun (WGS) entry which is preliminary data.</text>
</comment>
<proteinExistence type="predicted"/>
<evidence type="ECO:0000313" key="1">
    <source>
        <dbReference type="EMBL" id="GID12119.1"/>
    </source>
</evidence>
<accession>A0A8J3NE27</accession>
<dbReference type="AlphaFoldDB" id="A0A8J3NE27"/>
<evidence type="ECO:0000313" key="2">
    <source>
        <dbReference type="Proteomes" id="UP000612808"/>
    </source>
</evidence>
<organism evidence="1 2">
    <name type="scientific">Actinocatenispora rupis</name>
    <dbReference type="NCBI Taxonomy" id="519421"/>
    <lineage>
        <taxon>Bacteria</taxon>
        <taxon>Bacillati</taxon>
        <taxon>Actinomycetota</taxon>
        <taxon>Actinomycetes</taxon>
        <taxon>Micromonosporales</taxon>
        <taxon>Micromonosporaceae</taxon>
        <taxon>Actinocatenispora</taxon>
    </lineage>
</organism>
<sequence length="644" mass="68923">MASVPTEPGRAPLTDRLPALHDPVVLARLLAGPAPLPTVADRPLWTSVPPAVRTAVLADAAADLTEPPPRLLASDWARTFRDGDRGTYETAVRRLRERVTRLVLAAVVTGDVADASAAPDACPYLDGVVDGVVLLAEASTWCWAPHDRGTAARGETVPDPGEPYLDLGAAEVAALLAWTDHVLGPHLDRRMPGLRRRIRREVRDRVLGPFERIRDWRWIGADGTANNWNPWIHGAVLTAALLLCDDPVRRAGLVRLVVAGLDHYVAVLPGDGGLDEGIAYWWQGPCRLLEALDLLAEVGGPELDARDLPVLAPLLRFPQRMHLGADWYVNVGDASARLSAEPPWQVPYRWAARLGQPETAAHAVSGASGRAVAPGTGLGRALAALADRAWCDAVAAPLPPGAAPWLADACWLPSTGVLVARETPGTTRGLALAVKAGHNGEHHNHLDVGSYQVAVDGRPLVVDVGRPTYTAETFGPRRYDGWPFRSAWHTVPEPGAEQCPGREYGARGVAVALDDGSATLRADLAGAYPVGSVARWIRTVRLVRGPGAYVEVVDEWVDAADPVLVRHVLAGRVQHGAGWATVTGTAGRRLRLSWDPAAAVASVDHRELTDPLLRRSWGQRLARLTLAVADAAAGRIAVVVRDDR</sequence>
<dbReference type="Gene3D" id="1.50.10.100">
    <property type="entry name" value="Chondroitin AC/alginate lyase"/>
    <property type="match status" value="1"/>
</dbReference>
<protein>
    <submittedName>
        <fullName evidence="1">Heparinase</fullName>
    </submittedName>
</protein>
<gene>
    <name evidence="1" type="ORF">Aru02nite_30080</name>
</gene>
<keyword evidence="2" id="KW-1185">Reference proteome</keyword>
<dbReference type="RefSeq" id="WP_203658119.1">
    <property type="nucleotide sequence ID" value="NZ_BAAAZM010000009.1"/>
</dbReference>
<name>A0A8J3NE27_9ACTN</name>
<reference evidence="1" key="1">
    <citation type="submission" date="2021-01" db="EMBL/GenBank/DDBJ databases">
        <title>Whole genome shotgun sequence of Actinocatenispora rupis NBRC 107355.</title>
        <authorList>
            <person name="Komaki H."/>
            <person name="Tamura T."/>
        </authorList>
    </citation>
    <scope>NUCLEOTIDE SEQUENCE</scope>
    <source>
        <strain evidence="1">NBRC 107355</strain>
    </source>
</reference>
<dbReference type="InterPro" id="IPR008929">
    <property type="entry name" value="Chondroitin_lyas"/>
</dbReference>
<dbReference type="EMBL" id="BOMB01000017">
    <property type="protein sequence ID" value="GID12119.1"/>
    <property type="molecule type" value="Genomic_DNA"/>
</dbReference>
<dbReference type="Proteomes" id="UP000612808">
    <property type="component" value="Unassembled WGS sequence"/>
</dbReference>
<dbReference type="Gene3D" id="2.70.98.70">
    <property type="match status" value="1"/>
</dbReference>
<dbReference type="SUPFAM" id="SSF48230">
    <property type="entry name" value="Chondroitin AC/alginate lyase"/>
    <property type="match status" value="1"/>
</dbReference>